<proteinExistence type="predicted"/>
<name>A0A0C3AYX4_PILCF</name>
<dbReference type="HOGENOM" id="CLU_119163_0_1_1"/>
<dbReference type="EMBL" id="KN833011">
    <property type="protein sequence ID" value="KIM79203.1"/>
    <property type="molecule type" value="Genomic_DNA"/>
</dbReference>
<evidence type="ECO:0000313" key="2">
    <source>
        <dbReference type="Proteomes" id="UP000054166"/>
    </source>
</evidence>
<dbReference type="Proteomes" id="UP000054166">
    <property type="component" value="Unassembled WGS sequence"/>
</dbReference>
<evidence type="ECO:0000313" key="1">
    <source>
        <dbReference type="EMBL" id="KIM79203.1"/>
    </source>
</evidence>
<dbReference type="OrthoDB" id="3363652at2759"/>
<dbReference type="STRING" id="765440.A0A0C3AYX4"/>
<dbReference type="InParanoid" id="A0A0C3AYX4"/>
<protein>
    <submittedName>
        <fullName evidence="1">Uncharacterized protein</fullName>
    </submittedName>
</protein>
<reference evidence="1 2" key="1">
    <citation type="submission" date="2014-04" db="EMBL/GenBank/DDBJ databases">
        <authorList>
            <consortium name="DOE Joint Genome Institute"/>
            <person name="Kuo A."/>
            <person name="Tarkka M."/>
            <person name="Buscot F."/>
            <person name="Kohler A."/>
            <person name="Nagy L.G."/>
            <person name="Floudas D."/>
            <person name="Copeland A."/>
            <person name="Barry K.W."/>
            <person name="Cichocki N."/>
            <person name="Veneault-Fourrey C."/>
            <person name="LaButti K."/>
            <person name="Lindquist E.A."/>
            <person name="Lipzen A."/>
            <person name="Lundell T."/>
            <person name="Morin E."/>
            <person name="Murat C."/>
            <person name="Sun H."/>
            <person name="Tunlid A."/>
            <person name="Henrissat B."/>
            <person name="Grigoriev I.V."/>
            <person name="Hibbett D.S."/>
            <person name="Martin F."/>
            <person name="Nordberg H.P."/>
            <person name="Cantor M.N."/>
            <person name="Hua S.X."/>
        </authorList>
    </citation>
    <scope>NUCLEOTIDE SEQUENCE [LARGE SCALE GENOMIC DNA]</scope>
    <source>
        <strain evidence="1 2">F 1598</strain>
    </source>
</reference>
<keyword evidence="2" id="KW-1185">Reference proteome</keyword>
<organism evidence="1 2">
    <name type="scientific">Piloderma croceum (strain F 1598)</name>
    <dbReference type="NCBI Taxonomy" id="765440"/>
    <lineage>
        <taxon>Eukaryota</taxon>
        <taxon>Fungi</taxon>
        <taxon>Dikarya</taxon>
        <taxon>Basidiomycota</taxon>
        <taxon>Agaricomycotina</taxon>
        <taxon>Agaricomycetes</taxon>
        <taxon>Agaricomycetidae</taxon>
        <taxon>Atheliales</taxon>
        <taxon>Atheliaceae</taxon>
        <taxon>Piloderma</taxon>
    </lineage>
</organism>
<sequence length="120" mass="13175">VGTDTSILTCKIEPNKSEHVAEILQLVKIGDDISPEEQSAVEDTIKDFVDVFILLVSEVKHIPEAVHHFEIPEGATFNTKIHQLPMTPPQTAYFLNALDIMLKTGVCAPIAAKDVKCVSH</sequence>
<gene>
    <name evidence="1" type="ORF">PILCRDRAFT_74638</name>
</gene>
<feature type="non-terminal residue" evidence="1">
    <location>
        <position position="1"/>
    </location>
</feature>
<accession>A0A0C3AYX4</accession>
<reference evidence="2" key="2">
    <citation type="submission" date="2015-01" db="EMBL/GenBank/DDBJ databases">
        <title>Evolutionary Origins and Diversification of the Mycorrhizal Mutualists.</title>
        <authorList>
            <consortium name="DOE Joint Genome Institute"/>
            <consortium name="Mycorrhizal Genomics Consortium"/>
            <person name="Kohler A."/>
            <person name="Kuo A."/>
            <person name="Nagy L.G."/>
            <person name="Floudas D."/>
            <person name="Copeland A."/>
            <person name="Barry K.W."/>
            <person name="Cichocki N."/>
            <person name="Veneault-Fourrey C."/>
            <person name="LaButti K."/>
            <person name="Lindquist E.A."/>
            <person name="Lipzen A."/>
            <person name="Lundell T."/>
            <person name="Morin E."/>
            <person name="Murat C."/>
            <person name="Riley R."/>
            <person name="Ohm R."/>
            <person name="Sun H."/>
            <person name="Tunlid A."/>
            <person name="Henrissat B."/>
            <person name="Grigoriev I.V."/>
            <person name="Hibbett D.S."/>
            <person name="Martin F."/>
        </authorList>
    </citation>
    <scope>NUCLEOTIDE SEQUENCE [LARGE SCALE GENOMIC DNA]</scope>
    <source>
        <strain evidence="2">F 1598</strain>
    </source>
</reference>
<dbReference type="AlphaFoldDB" id="A0A0C3AYX4"/>